<dbReference type="NCBIfam" id="NF038353">
    <property type="entry name" value="FxLYD_dom"/>
    <property type="match status" value="1"/>
</dbReference>
<protein>
    <submittedName>
        <fullName evidence="1">FxLYD domain-containing protein</fullName>
    </submittedName>
</protein>
<evidence type="ECO:0000313" key="2">
    <source>
        <dbReference type="Proteomes" id="UP001301728"/>
    </source>
</evidence>
<dbReference type="Proteomes" id="UP001301728">
    <property type="component" value="Unassembled WGS sequence"/>
</dbReference>
<comment type="caution">
    <text evidence="1">The sequence shown here is derived from an EMBL/GenBank/DDBJ whole genome shotgun (WGS) entry which is preliminary data.</text>
</comment>
<dbReference type="InterPro" id="IPR047676">
    <property type="entry name" value="FxLYD_dom"/>
</dbReference>
<dbReference type="RefSeq" id="WP_323272958.1">
    <property type="nucleotide sequence ID" value="NZ_JAYGHT010000140.1"/>
</dbReference>
<proteinExistence type="predicted"/>
<evidence type="ECO:0000313" key="1">
    <source>
        <dbReference type="EMBL" id="MEA5521847.1"/>
    </source>
</evidence>
<organism evidence="1 2">
    <name type="scientific">Limnoraphis robusta CCNP1315</name>
    <dbReference type="NCBI Taxonomy" id="3110306"/>
    <lineage>
        <taxon>Bacteria</taxon>
        <taxon>Bacillati</taxon>
        <taxon>Cyanobacteriota</taxon>
        <taxon>Cyanophyceae</taxon>
        <taxon>Oscillatoriophycideae</taxon>
        <taxon>Oscillatoriales</taxon>
        <taxon>Sirenicapillariaceae</taxon>
        <taxon>Limnoraphis</taxon>
    </lineage>
</organism>
<sequence>MRSRIFPRVLLAGFISLLTWFWTPPALALIPVEIYDLGLKDCPAEFAEGMTSSFSSQAANCYMITGKAKNTTGKYVVDADVFGRIYDANGNRVMENRTRLGSIPEVPPGVVTDFEIRISVPTNLKPPLSLKQFKASGFTARIGR</sequence>
<gene>
    <name evidence="1" type="ORF">VB854_23175</name>
</gene>
<dbReference type="EMBL" id="JAYGHT010000140">
    <property type="protein sequence ID" value="MEA5521847.1"/>
    <property type="molecule type" value="Genomic_DNA"/>
</dbReference>
<accession>A0ABU5U4M2</accession>
<name>A0ABU5U4M2_9CYAN</name>
<keyword evidence="2" id="KW-1185">Reference proteome</keyword>
<reference evidence="1 2" key="1">
    <citation type="submission" date="2023-12" db="EMBL/GenBank/DDBJ databases">
        <title>Baltic Sea Cyanobacteria.</title>
        <authorList>
            <person name="Delbaje E."/>
            <person name="Fewer D.P."/>
            <person name="Shishido T.K."/>
        </authorList>
    </citation>
    <scope>NUCLEOTIDE SEQUENCE [LARGE SCALE GENOMIC DNA]</scope>
    <source>
        <strain evidence="1 2">CCNP 1315</strain>
    </source>
</reference>